<dbReference type="EMBL" id="CATQJA010001007">
    <property type="protein sequence ID" value="CAJ0565201.1"/>
    <property type="molecule type" value="Genomic_DNA"/>
</dbReference>
<dbReference type="InterPro" id="IPR039091">
    <property type="entry name" value="AHR/AHRR"/>
</dbReference>
<evidence type="ECO:0000313" key="9">
    <source>
        <dbReference type="EMBL" id="CAJ0565201.1"/>
    </source>
</evidence>
<dbReference type="InterPro" id="IPR035965">
    <property type="entry name" value="PAS-like_dom_sf"/>
</dbReference>
<comment type="subcellular location">
    <subcellularLocation>
        <location evidence="1">Nucleus</location>
    </subcellularLocation>
</comment>
<protein>
    <recommendedName>
        <fullName evidence="8">PAS fold-3 domain-containing protein</fullName>
    </recommendedName>
</protein>
<evidence type="ECO:0000256" key="6">
    <source>
        <dbReference type="ARBA" id="ARBA00023242"/>
    </source>
</evidence>
<dbReference type="PANTHER" id="PTHR10649:SF12">
    <property type="entry name" value="SPINELESS, ISOFORM C"/>
    <property type="match status" value="1"/>
</dbReference>
<dbReference type="GO" id="GO:0006805">
    <property type="term" value="P:xenobiotic metabolic process"/>
    <property type="evidence" value="ECO:0007669"/>
    <property type="project" value="InterPro"/>
</dbReference>
<evidence type="ECO:0000256" key="1">
    <source>
        <dbReference type="ARBA" id="ARBA00004123"/>
    </source>
</evidence>
<dbReference type="Pfam" id="PF08447">
    <property type="entry name" value="PAS_3"/>
    <property type="match status" value="1"/>
</dbReference>
<dbReference type="GO" id="GO:0005634">
    <property type="term" value="C:nucleus"/>
    <property type="evidence" value="ECO:0007669"/>
    <property type="project" value="UniProtKB-SubCell"/>
</dbReference>
<dbReference type="Proteomes" id="UP001177023">
    <property type="component" value="Unassembled WGS sequence"/>
</dbReference>
<dbReference type="GO" id="GO:0004879">
    <property type="term" value="F:nuclear receptor activity"/>
    <property type="evidence" value="ECO:0007669"/>
    <property type="project" value="TreeGrafter"/>
</dbReference>
<organism evidence="9 10">
    <name type="scientific">Mesorhabditis spiculigera</name>
    <dbReference type="NCBI Taxonomy" id="96644"/>
    <lineage>
        <taxon>Eukaryota</taxon>
        <taxon>Metazoa</taxon>
        <taxon>Ecdysozoa</taxon>
        <taxon>Nematoda</taxon>
        <taxon>Chromadorea</taxon>
        <taxon>Rhabditida</taxon>
        <taxon>Rhabditina</taxon>
        <taxon>Rhabditomorpha</taxon>
        <taxon>Rhabditoidea</taxon>
        <taxon>Rhabditidae</taxon>
        <taxon>Mesorhabditinae</taxon>
        <taxon>Mesorhabditis</taxon>
    </lineage>
</organism>
<gene>
    <name evidence="9" type="ORF">MSPICULIGERA_LOCUS3853</name>
</gene>
<keyword evidence="2" id="KW-0805">Transcription regulation</keyword>
<evidence type="ECO:0000259" key="8">
    <source>
        <dbReference type="Pfam" id="PF08447"/>
    </source>
</evidence>
<proteinExistence type="predicted"/>
<dbReference type="GO" id="GO:0034751">
    <property type="term" value="C:aryl hydrocarbon receptor complex"/>
    <property type="evidence" value="ECO:0007669"/>
    <property type="project" value="TreeGrafter"/>
</dbReference>
<feature type="domain" description="PAS fold-3" evidence="8">
    <location>
        <begin position="1"/>
        <end position="79"/>
    </location>
</feature>
<comment type="caution">
    <text evidence="9">The sequence shown here is derived from an EMBL/GenBank/DDBJ whole genome shotgun (WGS) entry which is preliminary data.</text>
</comment>
<keyword evidence="5" id="KW-0804">Transcription</keyword>
<reference evidence="9" key="1">
    <citation type="submission" date="2023-06" db="EMBL/GenBank/DDBJ databases">
        <authorList>
            <person name="Delattre M."/>
        </authorList>
    </citation>
    <scope>NUCLEOTIDE SEQUENCE</scope>
    <source>
        <strain evidence="9">AF72</strain>
    </source>
</reference>
<feature type="non-terminal residue" evidence="9">
    <location>
        <position position="1"/>
    </location>
</feature>
<keyword evidence="4" id="KW-0010">Activator</keyword>
<evidence type="ECO:0000256" key="2">
    <source>
        <dbReference type="ARBA" id="ARBA00023015"/>
    </source>
</evidence>
<dbReference type="PANTHER" id="PTHR10649">
    <property type="entry name" value="ARYL HYDROCARBON RECEPTOR"/>
    <property type="match status" value="1"/>
</dbReference>
<name>A0AA36CB76_9BILA</name>
<dbReference type="Gene3D" id="3.30.450.20">
    <property type="entry name" value="PAS domain"/>
    <property type="match status" value="1"/>
</dbReference>
<sequence>MDPRLHELLELSENELPTPFYSLVHPEDAICLAEAHKEVVKNGSSGLLIYRLSAQKSGRLYYVQSSCRMFFKNGKADSIALTHRILNEVEGTMLLEKRSSLKAKLLSFDDSLLQSPSQSTAAALPSICVPSTSRESPDEETSRSEATRSSSASKSPIQLPVTRKRKAKAANGQGQPEISEQKAVVLEQTWIPPIQQINPQPTWNEENHQMLPRMPDVMQWTTPEWVSCGGLYTGNFGMPCPPFLPHFPELPSLDNHWQQNEMLIAPSLPHMDDTHMIKPHPFIPYPLGEKVGNLTKAKKR</sequence>
<accession>A0AA36CB76</accession>
<evidence type="ECO:0000256" key="4">
    <source>
        <dbReference type="ARBA" id="ARBA00023159"/>
    </source>
</evidence>
<evidence type="ECO:0000313" key="10">
    <source>
        <dbReference type="Proteomes" id="UP001177023"/>
    </source>
</evidence>
<evidence type="ECO:0000256" key="5">
    <source>
        <dbReference type="ARBA" id="ARBA00023163"/>
    </source>
</evidence>
<keyword evidence="6" id="KW-0539">Nucleus</keyword>
<feature type="region of interest" description="Disordered" evidence="7">
    <location>
        <begin position="123"/>
        <end position="180"/>
    </location>
</feature>
<dbReference type="SUPFAM" id="SSF55785">
    <property type="entry name" value="PYP-like sensor domain (PAS domain)"/>
    <property type="match status" value="1"/>
</dbReference>
<evidence type="ECO:0000256" key="3">
    <source>
        <dbReference type="ARBA" id="ARBA00023125"/>
    </source>
</evidence>
<evidence type="ECO:0000256" key="7">
    <source>
        <dbReference type="SAM" id="MobiDB-lite"/>
    </source>
</evidence>
<keyword evidence="10" id="KW-1185">Reference proteome</keyword>
<dbReference type="InterPro" id="IPR013655">
    <property type="entry name" value="PAS_fold_3"/>
</dbReference>
<dbReference type="GO" id="GO:0000976">
    <property type="term" value="F:transcription cis-regulatory region binding"/>
    <property type="evidence" value="ECO:0007669"/>
    <property type="project" value="TreeGrafter"/>
</dbReference>
<keyword evidence="3" id="KW-0238">DNA-binding</keyword>
<dbReference type="AlphaFoldDB" id="A0AA36CB76"/>